<keyword evidence="5" id="KW-1185">Reference proteome</keyword>
<gene>
    <name evidence="4" type="ORF">V8P97_03315</name>
</gene>
<evidence type="ECO:0000313" key="5">
    <source>
        <dbReference type="Proteomes" id="UP001373159"/>
    </source>
</evidence>
<dbReference type="Gene3D" id="3.40.1350.10">
    <property type="match status" value="1"/>
</dbReference>
<dbReference type="InterPro" id="IPR003509">
    <property type="entry name" value="UPF0102_YraN-like"/>
</dbReference>
<dbReference type="HAMAP" id="MF_00048">
    <property type="entry name" value="UPF0102"/>
    <property type="match status" value="1"/>
</dbReference>
<feature type="region of interest" description="Disordered" evidence="3">
    <location>
        <begin position="1"/>
        <end position="25"/>
    </location>
</feature>
<dbReference type="Pfam" id="PF02021">
    <property type="entry name" value="UPF0102"/>
    <property type="match status" value="1"/>
</dbReference>
<dbReference type="RefSeq" id="WP_340469028.1">
    <property type="nucleotide sequence ID" value="NZ_JBANBB010000001.1"/>
</dbReference>
<dbReference type="InterPro" id="IPR011856">
    <property type="entry name" value="tRNA_endonuc-like_dom_sf"/>
</dbReference>
<comment type="similarity">
    <text evidence="1 2">Belongs to the UPF0102 family.</text>
</comment>
<dbReference type="EMBL" id="JBANBB010000001">
    <property type="protein sequence ID" value="MEK0306500.1"/>
    <property type="molecule type" value="Genomic_DNA"/>
</dbReference>
<proteinExistence type="inferred from homology"/>
<dbReference type="PANTHER" id="PTHR34039:SF1">
    <property type="entry name" value="UPF0102 PROTEIN YRAN"/>
    <property type="match status" value="1"/>
</dbReference>
<evidence type="ECO:0000313" key="4">
    <source>
        <dbReference type="EMBL" id="MEK0306500.1"/>
    </source>
</evidence>
<dbReference type="NCBIfam" id="TIGR00252">
    <property type="entry name" value="YraN family protein"/>
    <property type="match status" value="1"/>
</dbReference>
<dbReference type="InterPro" id="IPR011335">
    <property type="entry name" value="Restrct_endonuc-II-like"/>
</dbReference>
<dbReference type="Proteomes" id="UP001373159">
    <property type="component" value="Unassembled WGS sequence"/>
</dbReference>
<reference evidence="4 5" key="1">
    <citation type="submission" date="2024-02" db="EMBL/GenBank/DDBJ databases">
        <title>Bifidobacterium honeyensis sp. nov., isolated from the comb honey.</title>
        <authorList>
            <person name="Liu W."/>
            <person name="Li Y."/>
        </authorList>
    </citation>
    <scope>NUCLEOTIDE SEQUENCE [LARGE SCALE GENOMIC DNA]</scope>
    <source>
        <strain evidence="4 5">IMAU50988</strain>
    </source>
</reference>
<evidence type="ECO:0000256" key="1">
    <source>
        <dbReference type="ARBA" id="ARBA00006738"/>
    </source>
</evidence>
<dbReference type="SUPFAM" id="SSF52980">
    <property type="entry name" value="Restriction endonuclease-like"/>
    <property type="match status" value="1"/>
</dbReference>
<comment type="caution">
    <text evidence="4">The sequence shown here is derived from an EMBL/GenBank/DDBJ whole genome shotgun (WGS) entry which is preliminary data.</text>
</comment>
<evidence type="ECO:0000256" key="3">
    <source>
        <dbReference type="SAM" id="MobiDB-lite"/>
    </source>
</evidence>
<dbReference type="NCBIfam" id="NF009154">
    <property type="entry name" value="PRK12497.3-3"/>
    <property type="match status" value="1"/>
</dbReference>
<dbReference type="PANTHER" id="PTHR34039">
    <property type="entry name" value="UPF0102 PROTEIN YRAN"/>
    <property type="match status" value="1"/>
</dbReference>
<accession>A0ABU8ZND0</accession>
<organism evidence="4 5">
    <name type="scientific">Bifidobacterium favimelis</name>
    <dbReference type="NCBI Taxonomy" id="3122979"/>
    <lineage>
        <taxon>Bacteria</taxon>
        <taxon>Bacillati</taxon>
        <taxon>Actinomycetota</taxon>
        <taxon>Actinomycetes</taxon>
        <taxon>Bifidobacteriales</taxon>
        <taxon>Bifidobacteriaceae</taxon>
        <taxon>Bifidobacterium</taxon>
    </lineage>
</organism>
<protein>
    <recommendedName>
        <fullName evidence="2">UPF0102 protein V8P97_03315</fullName>
    </recommendedName>
</protein>
<evidence type="ECO:0000256" key="2">
    <source>
        <dbReference type="HAMAP-Rule" id="MF_00048"/>
    </source>
</evidence>
<name>A0ABU8ZND0_9BIFI</name>
<sequence length="183" mass="20242">MNTSGTLEAPGPLNDARTQESDPFESMEGVARAMTGGHVGRARLGRLGESYVALWLQSQGWRIMARNWQCRFGELDLVALDPDQVLAFVEVKTRRSTTFGPPEEAVGPAKRTRLRRTAVRWLIACNLDPGCRHKGTRFDVVTLMVGRPDREGLSGRIPLADGRAPGRGWPTEALFIRQIKGAF</sequence>
<dbReference type="CDD" id="cd20736">
    <property type="entry name" value="PoNe_Nuclease"/>
    <property type="match status" value="1"/>
</dbReference>